<dbReference type="InterPro" id="IPR050369">
    <property type="entry name" value="RBOH/FRE"/>
</dbReference>
<dbReference type="InterPro" id="IPR017927">
    <property type="entry name" value="FAD-bd_FR_type"/>
</dbReference>
<evidence type="ECO:0000256" key="4">
    <source>
        <dbReference type="ARBA" id="ARBA00022989"/>
    </source>
</evidence>
<dbReference type="GO" id="GO:0005886">
    <property type="term" value="C:plasma membrane"/>
    <property type="evidence" value="ECO:0007669"/>
    <property type="project" value="TreeGrafter"/>
</dbReference>
<feature type="transmembrane region" description="Helical" evidence="9">
    <location>
        <begin position="209"/>
        <end position="228"/>
    </location>
</feature>
<dbReference type="Pfam" id="PF08030">
    <property type="entry name" value="NAD_binding_6"/>
    <property type="match status" value="1"/>
</dbReference>
<dbReference type="GO" id="GO:0006811">
    <property type="term" value="P:monoatomic ion transport"/>
    <property type="evidence" value="ECO:0007669"/>
    <property type="project" value="UniProtKB-KW"/>
</dbReference>
<keyword evidence="7 9" id="KW-0472">Membrane</keyword>
<evidence type="ECO:0000256" key="3">
    <source>
        <dbReference type="ARBA" id="ARBA00022982"/>
    </source>
</evidence>
<dbReference type="OrthoDB" id="10006946at2759"/>
<dbReference type="Gene3D" id="3.40.50.80">
    <property type="entry name" value="Nucleotide-binding domain of ferredoxin-NADP reductase (FNR) module"/>
    <property type="match status" value="1"/>
</dbReference>
<feature type="transmembrane region" description="Helical" evidence="9">
    <location>
        <begin position="131"/>
        <end position="152"/>
    </location>
</feature>
<keyword evidence="12" id="KW-1185">Reference proteome</keyword>
<dbReference type="EMBL" id="KZ613914">
    <property type="protein sequence ID" value="PMD50063.1"/>
    <property type="molecule type" value="Genomic_DNA"/>
</dbReference>
<feature type="domain" description="FAD-binding FR-type" evidence="10">
    <location>
        <begin position="249"/>
        <end position="360"/>
    </location>
</feature>
<evidence type="ECO:0000256" key="2">
    <source>
        <dbReference type="ARBA" id="ARBA00022692"/>
    </source>
</evidence>
<proteinExistence type="predicted"/>
<keyword evidence="6" id="KW-0406">Ion transport</keyword>
<evidence type="ECO:0000313" key="11">
    <source>
        <dbReference type="EMBL" id="PMD50063.1"/>
    </source>
</evidence>
<feature type="region of interest" description="Disordered" evidence="8">
    <location>
        <begin position="461"/>
        <end position="481"/>
    </location>
</feature>
<dbReference type="GO" id="GO:0016175">
    <property type="term" value="F:superoxide-generating NAD(P)H oxidase activity"/>
    <property type="evidence" value="ECO:0007669"/>
    <property type="project" value="TreeGrafter"/>
</dbReference>
<keyword evidence="5" id="KW-0560">Oxidoreductase</keyword>
<dbReference type="CDD" id="cd06186">
    <property type="entry name" value="NOX_Duox_like_FAD_NADP"/>
    <property type="match status" value="1"/>
</dbReference>
<dbReference type="InterPro" id="IPR017938">
    <property type="entry name" value="Riboflavin_synthase-like_b-brl"/>
</dbReference>
<dbReference type="PANTHER" id="PTHR11972:SF69">
    <property type="entry name" value="FERRIC REDUCTION OXIDASE 6-RELATED"/>
    <property type="match status" value="1"/>
</dbReference>
<dbReference type="SFLD" id="SFLDS00052">
    <property type="entry name" value="Ferric_Reductase_Domain"/>
    <property type="match status" value="1"/>
</dbReference>
<keyword evidence="6" id="KW-0813">Transport</keyword>
<feature type="transmembrane region" description="Helical" evidence="9">
    <location>
        <begin position="81"/>
        <end position="99"/>
    </location>
</feature>
<dbReference type="PROSITE" id="PS51384">
    <property type="entry name" value="FAD_FR"/>
    <property type="match status" value="1"/>
</dbReference>
<feature type="transmembrane region" description="Helical" evidence="9">
    <location>
        <begin position="105"/>
        <end position="124"/>
    </location>
</feature>
<dbReference type="InterPro" id="IPR039261">
    <property type="entry name" value="FNR_nucleotide-bd"/>
</dbReference>
<evidence type="ECO:0000313" key="12">
    <source>
        <dbReference type="Proteomes" id="UP000235371"/>
    </source>
</evidence>
<dbReference type="SUPFAM" id="SSF52343">
    <property type="entry name" value="Ferredoxin reductase-like, C-terminal NADP-linked domain"/>
    <property type="match status" value="1"/>
</dbReference>
<dbReference type="InterPro" id="IPR000778">
    <property type="entry name" value="Cyt_b245_heavy_chain"/>
</dbReference>
<keyword evidence="3" id="KW-0249">Electron transport</keyword>
<evidence type="ECO:0000259" key="10">
    <source>
        <dbReference type="PROSITE" id="PS51384"/>
    </source>
</evidence>
<evidence type="ECO:0000256" key="7">
    <source>
        <dbReference type="ARBA" id="ARBA00023136"/>
    </source>
</evidence>
<dbReference type="Pfam" id="PF01794">
    <property type="entry name" value="Ferric_reduct"/>
    <property type="match status" value="1"/>
</dbReference>
<dbReference type="STRING" id="1095630.A0A2J6SH16"/>
<feature type="transmembrane region" description="Helical" evidence="9">
    <location>
        <begin position="12"/>
        <end position="30"/>
    </location>
</feature>
<dbReference type="GeneID" id="36595717"/>
<gene>
    <name evidence="11" type="ORF">K444DRAFT_670538</name>
</gene>
<sequence length="552" mass="61810">MRQPVIEDQYTVARIYFGCVVGLLLIESLIHFPSYFRLLRTCGQPPLNSPSHYSKPYTILHRLITRPSLVPILTNHHFPNIFRFLAIAGLNILFGYNSIEYSTDYKLYGWLTIANAGLALLLSARSNLFSLILCIPSSTLLIYHRFIGFATFVHATLHFSLNIRHDIITSQLIYAVAATRIRVGIMAWLSLAILFTTSLPFVRRRFFEVFYYSHFLFFVFVVGALIHTTNGPEFLLPGLGLWAVDRLIRFWYNFRSVEVKESKWNEGGVTKFKVEGMRSVRPGQIVWVQIPGISWFNWHPFSIASAPGEDTTIAVRGLGGFTKKVQRLGEASGGAEKKEDQMVTKLKIRLDGPYGVGGIQWGLYPVTVIVAGGIGITPGISIISHIMARASTLRDAEKELGKEWHIHLLWVIKAACHAEWFEKELKNFATIAADPAIPATFDVTIHVTGSMMTQLQVASSSTTPSSEIEIEPVGQDGGTEEHAHRYSGLVEMIPGRPDVVKWMENVKRVRPGLNAAVSTCGPRQLLDDARKAAAKASRDSSLFFVEEELFEL</sequence>
<evidence type="ECO:0000256" key="6">
    <source>
        <dbReference type="ARBA" id="ARBA00023065"/>
    </source>
</evidence>
<dbReference type="InterPro" id="IPR013121">
    <property type="entry name" value="Fe_red_NAD-bd_6"/>
</dbReference>
<dbReference type="RefSeq" id="XP_024726967.1">
    <property type="nucleotide sequence ID" value="XM_024887641.1"/>
</dbReference>
<dbReference type="InParanoid" id="A0A2J6SH16"/>
<organism evidence="11 12">
    <name type="scientific">Hyaloscypha bicolor E</name>
    <dbReference type="NCBI Taxonomy" id="1095630"/>
    <lineage>
        <taxon>Eukaryota</taxon>
        <taxon>Fungi</taxon>
        <taxon>Dikarya</taxon>
        <taxon>Ascomycota</taxon>
        <taxon>Pezizomycotina</taxon>
        <taxon>Leotiomycetes</taxon>
        <taxon>Helotiales</taxon>
        <taxon>Hyaloscyphaceae</taxon>
        <taxon>Hyaloscypha</taxon>
        <taxon>Hyaloscypha bicolor</taxon>
    </lineage>
</organism>
<dbReference type="Proteomes" id="UP000235371">
    <property type="component" value="Unassembled WGS sequence"/>
</dbReference>
<dbReference type="SFLD" id="SFLDG01168">
    <property type="entry name" value="Ferric_reductase_subgroup_(FRE"/>
    <property type="match status" value="1"/>
</dbReference>
<keyword evidence="2 9" id="KW-0812">Transmembrane</keyword>
<dbReference type="Pfam" id="PF08022">
    <property type="entry name" value="FAD_binding_8"/>
    <property type="match status" value="1"/>
</dbReference>
<reference evidence="11 12" key="1">
    <citation type="submission" date="2016-04" db="EMBL/GenBank/DDBJ databases">
        <title>A degradative enzymes factory behind the ericoid mycorrhizal symbiosis.</title>
        <authorList>
            <consortium name="DOE Joint Genome Institute"/>
            <person name="Martino E."/>
            <person name="Morin E."/>
            <person name="Grelet G."/>
            <person name="Kuo A."/>
            <person name="Kohler A."/>
            <person name="Daghino S."/>
            <person name="Barry K."/>
            <person name="Choi C."/>
            <person name="Cichocki N."/>
            <person name="Clum A."/>
            <person name="Copeland A."/>
            <person name="Hainaut M."/>
            <person name="Haridas S."/>
            <person name="Labutti K."/>
            <person name="Lindquist E."/>
            <person name="Lipzen A."/>
            <person name="Khouja H.-R."/>
            <person name="Murat C."/>
            <person name="Ohm R."/>
            <person name="Olson A."/>
            <person name="Spatafora J."/>
            <person name="Veneault-Fourrey C."/>
            <person name="Henrissat B."/>
            <person name="Grigoriev I."/>
            <person name="Martin F."/>
            <person name="Perotto S."/>
        </authorList>
    </citation>
    <scope>NUCLEOTIDE SEQUENCE [LARGE SCALE GENOMIC DNA]</scope>
    <source>
        <strain evidence="11 12">E</strain>
    </source>
</reference>
<dbReference type="InterPro" id="IPR013130">
    <property type="entry name" value="Fe3_Rdtase_TM_dom"/>
</dbReference>
<accession>A0A2J6SH16</accession>
<dbReference type="AlphaFoldDB" id="A0A2J6SH16"/>
<dbReference type="PANTHER" id="PTHR11972">
    <property type="entry name" value="NADPH OXIDASE"/>
    <property type="match status" value="1"/>
</dbReference>
<keyword evidence="4 9" id="KW-1133">Transmembrane helix</keyword>
<evidence type="ECO:0000256" key="5">
    <source>
        <dbReference type="ARBA" id="ARBA00023002"/>
    </source>
</evidence>
<evidence type="ECO:0000256" key="1">
    <source>
        <dbReference type="ARBA" id="ARBA00004141"/>
    </source>
</evidence>
<comment type="subcellular location">
    <subcellularLocation>
        <location evidence="1">Membrane</location>
        <topology evidence="1">Multi-pass membrane protein</topology>
    </subcellularLocation>
</comment>
<name>A0A2J6SH16_9HELO</name>
<feature type="transmembrane region" description="Helical" evidence="9">
    <location>
        <begin position="172"/>
        <end position="197"/>
    </location>
</feature>
<evidence type="ECO:0000256" key="9">
    <source>
        <dbReference type="SAM" id="Phobius"/>
    </source>
</evidence>
<protein>
    <recommendedName>
        <fullName evidence="10">FAD-binding FR-type domain-containing protein</fullName>
    </recommendedName>
</protein>
<dbReference type="InterPro" id="IPR013112">
    <property type="entry name" value="FAD-bd_8"/>
</dbReference>
<dbReference type="SUPFAM" id="SSF63380">
    <property type="entry name" value="Riboflavin synthase domain-like"/>
    <property type="match status" value="1"/>
</dbReference>
<dbReference type="PRINTS" id="PR00466">
    <property type="entry name" value="GP91PHOX"/>
</dbReference>
<evidence type="ECO:0000256" key="8">
    <source>
        <dbReference type="SAM" id="MobiDB-lite"/>
    </source>
</evidence>